<protein>
    <submittedName>
        <fullName evidence="2">Prepilin-type N-terminal cleavage/methylation domain-containing protein</fullName>
    </submittedName>
</protein>
<keyword evidence="1" id="KW-0812">Transmembrane</keyword>
<organism evidence="2 3">
    <name type="scientific">Acetobacterium fimetarium</name>
    <dbReference type="NCBI Taxonomy" id="52691"/>
    <lineage>
        <taxon>Bacteria</taxon>
        <taxon>Bacillati</taxon>
        <taxon>Bacillota</taxon>
        <taxon>Clostridia</taxon>
        <taxon>Eubacteriales</taxon>
        <taxon>Eubacteriaceae</taxon>
        <taxon>Acetobacterium</taxon>
    </lineage>
</organism>
<dbReference type="InterPro" id="IPR012902">
    <property type="entry name" value="N_methyl_site"/>
</dbReference>
<accession>A0ABR6WV82</accession>
<proteinExistence type="predicted"/>
<evidence type="ECO:0000256" key="1">
    <source>
        <dbReference type="SAM" id="Phobius"/>
    </source>
</evidence>
<sequence length="140" mass="14922">MKKILNNQNGVTMIETVVATAIIAILLVTVLGALLYGQKMIVFTDTKNNAAAQAQDLVDGIMTQLGAGTPPNDTVVDGATKMAASFDDSKKTTNPKQYYINEVTAGGTVIGYNIYSRVYYNNGESCVDLKAFAKKGGVFD</sequence>
<evidence type="ECO:0000313" key="2">
    <source>
        <dbReference type="EMBL" id="MBC3804446.1"/>
    </source>
</evidence>
<name>A0ABR6WV82_9FIRM</name>
<keyword evidence="1" id="KW-1133">Transmembrane helix</keyword>
<dbReference type="EMBL" id="WJBC01000010">
    <property type="protein sequence ID" value="MBC3804446.1"/>
    <property type="molecule type" value="Genomic_DNA"/>
</dbReference>
<dbReference type="Proteomes" id="UP000603234">
    <property type="component" value="Unassembled WGS sequence"/>
</dbReference>
<reference evidence="2 3" key="1">
    <citation type="journal article" date="2020" name="mSystems">
        <title>Defining Genomic and Predicted Metabolic Features of the Acetobacterium Genus.</title>
        <authorList>
            <person name="Ross D.E."/>
            <person name="Marshall C.W."/>
            <person name="Gulliver D."/>
            <person name="May H.D."/>
            <person name="Norman R.S."/>
        </authorList>
    </citation>
    <scope>NUCLEOTIDE SEQUENCE [LARGE SCALE GENOMIC DNA]</scope>
    <source>
        <strain evidence="2 3">DSM 8238</strain>
    </source>
</reference>
<gene>
    <name evidence="2" type="ORF">GH808_08375</name>
</gene>
<keyword evidence="1" id="KW-0472">Membrane</keyword>
<dbReference type="Pfam" id="PF07963">
    <property type="entry name" value="N_methyl"/>
    <property type="match status" value="1"/>
</dbReference>
<dbReference type="RefSeq" id="WP_186842332.1">
    <property type="nucleotide sequence ID" value="NZ_WJBC01000010.1"/>
</dbReference>
<evidence type="ECO:0000313" key="3">
    <source>
        <dbReference type="Proteomes" id="UP000603234"/>
    </source>
</evidence>
<dbReference type="NCBIfam" id="TIGR02532">
    <property type="entry name" value="IV_pilin_GFxxxE"/>
    <property type="match status" value="1"/>
</dbReference>
<keyword evidence="3" id="KW-1185">Reference proteome</keyword>
<comment type="caution">
    <text evidence="2">The sequence shown here is derived from an EMBL/GenBank/DDBJ whole genome shotgun (WGS) entry which is preliminary data.</text>
</comment>
<feature type="transmembrane region" description="Helical" evidence="1">
    <location>
        <begin position="12"/>
        <end position="37"/>
    </location>
</feature>